<dbReference type="Proteomes" id="UP000704712">
    <property type="component" value="Unassembled WGS sequence"/>
</dbReference>
<dbReference type="PROSITE" id="PS50011">
    <property type="entry name" value="PROTEIN_KINASE_DOM"/>
    <property type="match status" value="1"/>
</dbReference>
<evidence type="ECO:0000313" key="3">
    <source>
        <dbReference type="EMBL" id="KAF4142473.1"/>
    </source>
</evidence>
<organism evidence="2 4">
    <name type="scientific">Phytophthora infestans</name>
    <name type="common">Potato late blight agent</name>
    <name type="synonym">Botrytis infestans</name>
    <dbReference type="NCBI Taxonomy" id="4787"/>
    <lineage>
        <taxon>Eukaryota</taxon>
        <taxon>Sar</taxon>
        <taxon>Stramenopiles</taxon>
        <taxon>Oomycota</taxon>
        <taxon>Peronosporomycetes</taxon>
        <taxon>Peronosporales</taxon>
        <taxon>Peronosporaceae</taxon>
        <taxon>Phytophthora</taxon>
    </lineage>
</organism>
<dbReference type="AlphaFoldDB" id="A0A833WCP3"/>
<dbReference type="EMBL" id="JAACNO010001189">
    <property type="protein sequence ID" value="KAF4142473.1"/>
    <property type="molecule type" value="Genomic_DNA"/>
</dbReference>
<dbReference type="InterPro" id="IPR011009">
    <property type="entry name" value="Kinase-like_dom_sf"/>
</dbReference>
<comment type="caution">
    <text evidence="2">The sequence shown here is derived from an EMBL/GenBank/DDBJ whole genome shotgun (WGS) entry which is preliminary data.</text>
</comment>
<gene>
    <name evidence="2" type="ORF">GN244_ATG10501</name>
    <name evidence="3" type="ORF">GN958_ATG08347</name>
</gene>
<sequence length="567" mass="64744">MTDPWRSWANLVDSKVDNSSRWHSRHDHVLQTSDRIGDFLVTQLRTASRRFKDDEVIAEWGRDIHERLAGYELESRLLAKLASTGKVIQELERGIETMLDVLGIVDTDFENEWKMELQRERKQRVEMYRRLFNNRSQFESEMGDTEQQLELLTLMKHGVEEFGDVLSPLELDLIAQVFDALVLSSNIVVGVIPDWFATDKRGWSRSDKTFIAGEESCLRHVRTWAPLHHPHVRKFYGACHVGSPYVIHELTVSRYPNIGPWFYMYGCSLGLKYVHERGLVHEKLSFDNLQSLYDFKGMLSGLGLTRIEGKLSVEADVWAFGGIMFEFLVDFFSRDDSELEEFKRTQRLPESRPSFFNEEQWNLLLGMCEDDPTERTSMIEVAHSLGSILSQSGQDTWSDEEDFGSCRQAAVDNVDAYILPDSGLTISDVLQDAGELCDQLDDFAAINRPVYRRLVDVYDQLVAVSNALPLTLVEDFGSILWRFSFVLMRDRQATTAPSPRFVLQTLLLTAITGSTTTSTASFSAPNISRATNLSIIGSPAGSKHCNGNRRLFKSVWTTPSHSWMEYM</sequence>
<dbReference type="EMBL" id="WSZM01000239">
    <property type="protein sequence ID" value="KAF4037458.1"/>
    <property type="molecule type" value="Genomic_DNA"/>
</dbReference>
<feature type="domain" description="Protein kinase" evidence="1">
    <location>
        <begin position="151"/>
        <end position="386"/>
    </location>
</feature>
<proteinExistence type="predicted"/>
<dbReference type="Proteomes" id="UP000602510">
    <property type="component" value="Unassembled WGS sequence"/>
</dbReference>
<name>A0A833WCP3_PHYIN</name>
<dbReference type="SMART" id="SM00220">
    <property type="entry name" value="S_TKc"/>
    <property type="match status" value="1"/>
</dbReference>
<keyword evidence="4" id="KW-1185">Reference proteome</keyword>
<dbReference type="InterPro" id="IPR000719">
    <property type="entry name" value="Prot_kinase_dom"/>
</dbReference>
<dbReference type="Gene3D" id="1.10.510.10">
    <property type="entry name" value="Transferase(Phosphotransferase) domain 1"/>
    <property type="match status" value="2"/>
</dbReference>
<evidence type="ECO:0000259" key="1">
    <source>
        <dbReference type="PROSITE" id="PS50011"/>
    </source>
</evidence>
<dbReference type="GO" id="GO:0004672">
    <property type="term" value="F:protein kinase activity"/>
    <property type="evidence" value="ECO:0007669"/>
    <property type="project" value="InterPro"/>
</dbReference>
<reference evidence="2" key="1">
    <citation type="submission" date="2020-04" db="EMBL/GenBank/DDBJ databases">
        <title>Hybrid Assembly of Korean Phytophthora infestans isolates.</title>
        <authorList>
            <person name="Prokchorchik M."/>
            <person name="Lee Y."/>
            <person name="Seo J."/>
            <person name="Cho J.-H."/>
            <person name="Park Y.-E."/>
            <person name="Jang D.-C."/>
            <person name="Im J.-S."/>
            <person name="Choi J.-G."/>
            <person name="Park H.-J."/>
            <person name="Lee G.-B."/>
            <person name="Lee Y.-G."/>
            <person name="Hong S.-Y."/>
            <person name="Cho K."/>
            <person name="Sohn K.H."/>
        </authorList>
    </citation>
    <scope>NUCLEOTIDE SEQUENCE</scope>
    <source>
        <strain evidence="2">KR_1_A1</strain>
        <strain evidence="3">KR_2_A2</strain>
    </source>
</reference>
<dbReference type="GO" id="GO:0005524">
    <property type="term" value="F:ATP binding"/>
    <property type="evidence" value="ECO:0007669"/>
    <property type="project" value="InterPro"/>
</dbReference>
<evidence type="ECO:0000313" key="4">
    <source>
        <dbReference type="Proteomes" id="UP000602510"/>
    </source>
</evidence>
<evidence type="ECO:0000313" key="2">
    <source>
        <dbReference type="EMBL" id="KAF4037458.1"/>
    </source>
</evidence>
<protein>
    <recommendedName>
        <fullName evidence="1">Protein kinase domain-containing protein</fullName>
    </recommendedName>
</protein>
<dbReference type="SUPFAM" id="SSF56112">
    <property type="entry name" value="Protein kinase-like (PK-like)"/>
    <property type="match status" value="1"/>
</dbReference>
<accession>A0A833WCP3</accession>